<dbReference type="Gene3D" id="3.30.230.10">
    <property type="match status" value="1"/>
</dbReference>
<dbReference type="OrthoDB" id="2411602at2759"/>
<organism evidence="6 7">
    <name type="scientific">Eimeria maxima</name>
    <name type="common">Coccidian parasite</name>
    <dbReference type="NCBI Taxonomy" id="5804"/>
    <lineage>
        <taxon>Eukaryota</taxon>
        <taxon>Sar</taxon>
        <taxon>Alveolata</taxon>
        <taxon>Apicomplexa</taxon>
        <taxon>Conoidasida</taxon>
        <taxon>Coccidia</taxon>
        <taxon>Eucoccidiorida</taxon>
        <taxon>Eimeriorina</taxon>
        <taxon>Eimeriidae</taxon>
        <taxon>Eimeria</taxon>
    </lineage>
</organism>
<feature type="region of interest" description="Disordered" evidence="4">
    <location>
        <begin position="175"/>
        <end position="233"/>
    </location>
</feature>
<dbReference type="InterPro" id="IPR014721">
    <property type="entry name" value="Ribsml_uS5_D2-typ_fold_subgr"/>
</dbReference>
<dbReference type="AlphaFoldDB" id="U6MHI1"/>
<evidence type="ECO:0000313" key="6">
    <source>
        <dbReference type="EMBL" id="CDJ61080.1"/>
    </source>
</evidence>
<evidence type="ECO:0000256" key="2">
    <source>
        <dbReference type="ARBA" id="ARBA00022825"/>
    </source>
</evidence>
<dbReference type="InterPro" id="IPR008268">
    <property type="entry name" value="Peptidase_S16_AS"/>
</dbReference>
<evidence type="ECO:0000256" key="3">
    <source>
        <dbReference type="PROSITE-ProRule" id="PRU01122"/>
    </source>
</evidence>
<gene>
    <name evidence="6" type="ORF">EMWEY_00037850</name>
</gene>
<reference evidence="6" key="1">
    <citation type="submission" date="2013-10" db="EMBL/GenBank/DDBJ databases">
        <title>Genomic analysis of the causative agents of coccidiosis in chickens.</title>
        <authorList>
            <person name="Reid A.J."/>
            <person name="Blake D."/>
            <person name="Billington K."/>
            <person name="Browne H."/>
            <person name="Dunn M."/>
            <person name="Hung S."/>
            <person name="Kawahara F."/>
            <person name="Miranda-Saavedra D."/>
            <person name="Mourier T."/>
            <person name="Nagra H."/>
            <person name="Otto T.D."/>
            <person name="Rawlings N."/>
            <person name="Sanchez A."/>
            <person name="Sanders M."/>
            <person name="Subramaniam C."/>
            <person name="Tay Y."/>
            <person name="Dear P."/>
            <person name="Doerig C."/>
            <person name="Gruber A."/>
            <person name="Parkinson J."/>
            <person name="Shirley M."/>
            <person name="Wan K.L."/>
            <person name="Berriman M."/>
            <person name="Tomley F."/>
            <person name="Pain A."/>
        </authorList>
    </citation>
    <scope>NUCLEOTIDE SEQUENCE [LARGE SCALE GENOMIC DNA]</scope>
    <source>
        <strain evidence="6">Weybridge</strain>
    </source>
</reference>
<feature type="active site" evidence="3">
    <location>
        <position position="97"/>
    </location>
</feature>
<evidence type="ECO:0000256" key="4">
    <source>
        <dbReference type="SAM" id="MobiDB-lite"/>
    </source>
</evidence>
<evidence type="ECO:0000256" key="1">
    <source>
        <dbReference type="ARBA" id="ARBA00022801"/>
    </source>
</evidence>
<sequence length="233" mass="24318">MGLAWTATGGAVIFVEAGGRSAAEEGKSNSRKGDMRSNLGSLKVTGQLGGVMSESCEVALSFARSFLNKKDKENSFLEQHALHVHVPEGATPKDGPSAGITLASALLSLALQLNPKPDLAMTGELTLTGKVLKVGGIKEKVIAAKRENIQDGFDVHFVEDYEQVFDITFSHYKEAPSPQAPLQGTPLEALSEGSANGTPHQTIEEETPGGTPRAAIEEGAPRGTAEGVSQGAP</sequence>
<dbReference type="GO" id="GO:0005759">
    <property type="term" value="C:mitochondrial matrix"/>
    <property type="evidence" value="ECO:0007669"/>
    <property type="project" value="TreeGrafter"/>
</dbReference>
<dbReference type="InterPro" id="IPR020568">
    <property type="entry name" value="Ribosomal_Su5_D2-typ_SF"/>
</dbReference>
<dbReference type="GO" id="GO:0051131">
    <property type="term" value="P:chaperone-mediated protein complex assembly"/>
    <property type="evidence" value="ECO:0007669"/>
    <property type="project" value="TreeGrafter"/>
</dbReference>
<dbReference type="GO" id="GO:0005524">
    <property type="term" value="F:ATP binding"/>
    <property type="evidence" value="ECO:0007669"/>
    <property type="project" value="InterPro"/>
</dbReference>
<name>U6MHI1_EIMMA</name>
<dbReference type="PANTHER" id="PTHR43718">
    <property type="entry name" value="LON PROTEASE"/>
    <property type="match status" value="1"/>
</dbReference>
<dbReference type="EC" id="3.4.21.-" evidence="6"/>
<dbReference type="VEuPathDB" id="ToxoDB:EMWEY_00037850"/>
<evidence type="ECO:0000259" key="5">
    <source>
        <dbReference type="PROSITE" id="PS51786"/>
    </source>
</evidence>
<dbReference type="InterPro" id="IPR027065">
    <property type="entry name" value="Lon_Prtase"/>
</dbReference>
<dbReference type="GO" id="GO:0004176">
    <property type="term" value="F:ATP-dependent peptidase activity"/>
    <property type="evidence" value="ECO:0007669"/>
    <property type="project" value="UniProtKB-UniRule"/>
</dbReference>
<dbReference type="Proteomes" id="UP000030763">
    <property type="component" value="Unassembled WGS sequence"/>
</dbReference>
<feature type="active site" evidence="3">
    <location>
        <position position="140"/>
    </location>
</feature>
<feature type="domain" description="Lon proteolytic" evidence="5">
    <location>
        <begin position="1"/>
        <end position="150"/>
    </location>
</feature>
<dbReference type="GO" id="GO:0004252">
    <property type="term" value="F:serine-type endopeptidase activity"/>
    <property type="evidence" value="ECO:0007669"/>
    <property type="project" value="UniProtKB-UniRule"/>
</dbReference>
<dbReference type="InterPro" id="IPR008269">
    <property type="entry name" value="Lon_proteolytic"/>
</dbReference>
<proteinExistence type="inferred from homology"/>
<dbReference type="RefSeq" id="XP_013337730.1">
    <property type="nucleotide sequence ID" value="XM_013482276.1"/>
</dbReference>
<accession>U6MHI1</accession>
<dbReference type="PRINTS" id="PR00830">
    <property type="entry name" value="ENDOLAPTASE"/>
</dbReference>
<dbReference type="SUPFAM" id="SSF54211">
    <property type="entry name" value="Ribosomal protein S5 domain 2-like"/>
    <property type="match status" value="1"/>
</dbReference>
<keyword evidence="1 3" id="KW-0378">Hydrolase</keyword>
<dbReference type="GO" id="GO:0003697">
    <property type="term" value="F:single-stranded DNA binding"/>
    <property type="evidence" value="ECO:0007669"/>
    <property type="project" value="TreeGrafter"/>
</dbReference>
<dbReference type="Pfam" id="PF05362">
    <property type="entry name" value="Lon_C"/>
    <property type="match status" value="1"/>
</dbReference>
<dbReference type="PROSITE" id="PS01046">
    <property type="entry name" value="LON_SER"/>
    <property type="match status" value="1"/>
</dbReference>
<keyword evidence="3 6" id="KW-0645">Protease</keyword>
<evidence type="ECO:0000313" key="7">
    <source>
        <dbReference type="Proteomes" id="UP000030763"/>
    </source>
</evidence>
<dbReference type="GO" id="GO:0007005">
    <property type="term" value="P:mitochondrion organization"/>
    <property type="evidence" value="ECO:0007669"/>
    <property type="project" value="TreeGrafter"/>
</dbReference>
<dbReference type="GeneID" id="25337771"/>
<dbReference type="PROSITE" id="PS51786">
    <property type="entry name" value="LON_PROTEOLYTIC"/>
    <property type="match status" value="1"/>
</dbReference>
<dbReference type="OMA" id="ESCEIAM"/>
<dbReference type="GO" id="GO:0006515">
    <property type="term" value="P:protein quality control for misfolded or incompletely synthesized proteins"/>
    <property type="evidence" value="ECO:0007669"/>
    <property type="project" value="TreeGrafter"/>
</dbReference>
<comment type="similarity">
    <text evidence="3">Belongs to the peptidase S16 family.</text>
</comment>
<keyword evidence="7" id="KW-1185">Reference proteome</keyword>
<keyword evidence="2 3" id="KW-0720">Serine protease</keyword>
<protein>
    <submittedName>
        <fullName evidence="6">Lon protease homolog, mitochondrial, related</fullName>
        <ecNumber evidence="6">3.4.21.-</ecNumber>
    </submittedName>
</protein>
<dbReference type="PANTHER" id="PTHR43718:SF2">
    <property type="entry name" value="LON PROTEASE HOMOLOG, MITOCHONDRIAL"/>
    <property type="match status" value="1"/>
</dbReference>
<reference evidence="6" key="2">
    <citation type="submission" date="2013-10" db="EMBL/GenBank/DDBJ databases">
        <authorList>
            <person name="Aslett M."/>
        </authorList>
    </citation>
    <scope>NUCLEOTIDE SEQUENCE [LARGE SCALE GENOMIC DNA]</scope>
    <source>
        <strain evidence="6">Weybridge</strain>
    </source>
</reference>
<dbReference type="EMBL" id="HG721999">
    <property type="protein sequence ID" value="CDJ61080.1"/>
    <property type="molecule type" value="Genomic_DNA"/>
</dbReference>